<dbReference type="UniPathway" id="UPA01057">
    <property type="reaction ID" value="UER00163"/>
</dbReference>
<evidence type="ECO:0000256" key="2">
    <source>
        <dbReference type="ARBA" id="ARBA00005297"/>
    </source>
</evidence>
<comment type="similarity">
    <text evidence="2 4">Belongs to the isochorismate synthase family.</text>
</comment>
<keyword evidence="7" id="KW-1185">Reference proteome</keyword>
<dbReference type="Gene3D" id="3.60.120.10">
    <property type="entry name" value="Anthranilate synthase"/>
    <property type="match status" value="1"/>
</dbReference>
<dbReference type="UniPathway" id="UPA00079"/>
<dbReference type="PANTHER" id="PTHR42839:SF1">
    <property type="entry name" value="ISOCHORISMATE SYNTHASE MENF"/>
    <property type="match status" value="1"/>
</dbReference>
<evidence type="ECO:0000259" key="5">
    <source>
        <dbReference type="Pfam" id="PF00425"/>
    </source>
</evidence>
<sequence length="460" mass="51448">MVVIHTTSKLYNTLHDVMENIKPVMQKQLVSITTKVDNANSFAFYQAGTTNQGTRFYWASADRTLTLVGIGETVAFESDDNGFDAVHHSFGQLLENAAIYNDYEASGTGPIAFGGFAFDPLKEGSVTWGDFPNSSMVIPTYLLTIVHQESYLTINALVEPGESLEPYIAQSVQFMESTFQREQMPYLIQQEEVAPEEWKQIVKDATEDIKRGVIDKVVLAREMIATFSENIPISSLLNVLSEQQHQSYIFAFERGMSCFVGSTPERLVKVEQRSLLSTCLAGTISRGQTQEEDEQLGSYLLHDEKNLQEHDFVVQMIKQAVELCCDDVVVPDGPILYPLRNLQHLYTPVKGKLQQGYTILDVVQRLHPTPALGGYPVEASIEFIRDKEPFHRGWYAAPIGWFDPKDNGEFAVAIRSALLYQNQATLFAGCGVVEDSQPEVEYEETAIKFSPMLQALGGLQ</sequence>
<dbReference type="HAMAP" id="MF_01935">
    <property type="entry name" value="MenF"/>
    <property type="match status" value="1"/>
</dbReference>
<dbReference type="InterPro" id="IPR034681">
    <property type="entry name" value="MenF"/>
</dbReference>
<keyword evidence="4" id="KW-0474">Menaquinone biosynthesis</keyword>
<dbReference type="GO" id="GO:0009234">
    <property type="term" value="P:menaquinone biosynthetic process"/>
    <property type="evidence" value="ECO:0007669"/>
    <property type="project" value="UniProtKB-UniRule"/>
</dbReference>
<evidence type="ECO:0000256" key="3">
    <source>
        <dbReference type="ARBA" id="ARBA00023235"/>
    </source>
</evidence>
<feature type="binding site" evidence="4">
    <location>
        <position position="309"/>
    </location>
    <ligand>
        <name>Mg(2+)</name>
        <dbReference type="ChEBI" id="CHEBI:18420"/>
    </ligand>
</feature>
<evidence type="ECO:0000313" key="7">
    <source>
        <dbReference type="Proteomes" id="UP000030401"/>
    </source>
</evidence>
<comment type="caution">
    <text evidence="6">The sequence shown here is derived from an EMBL/GenBank/DDBJ whole genome shotgun (WGS) entry which is preliminary data.</text>
</comment>
<dbReference type="SUPFAM" id="SSF56322">
    <property type="entry name" value="ADC synthase"/>
    <property type="match status" value="1"/>
</dbReference>
<feature type="domain" description="Chorismate-utilising enzyme C-terminal" evidence="5">
    <location>
        <begin position="195"/>
        <end position="448"/>
    </location>
</feature>
<keyword evidence="3 4" id="KW-0413">Isomerase</keyword>
<dbReference type="Pfam" id="PF00425">
    <property type="entry name" value="Chorismate_bind"/>
    <property type="match status" value="1"/>
</dbReference>
<dbReference type="InterPro" id="IPR015890">
    <property type="entry name" value="Chorismate_C"/>
</dbReference>
<dbReference type="GO" id="GO:0000287">
    <property type="term" value="F:magnesium ion binding"/>
    <property type="evidence" value="ECO:0007669"/>
    <property type="project" value="UniProtKB-UniRule"/>
</dbReference>
<feature type="binding site" evidence="4">
    <location>
        <position position="444"/>
    </location>
    <ligand>
        <name>Mg(2+)</name>
        <dbReference type="ChEBI" id="CHEBI:18420"/>
    </ligand>
</feature>
<keyword evidence="4" id="KW-0479">Metal-binding</keyword>
<dbReference type="InterPro" id="IPR004561">
    <property type="entry name" value="IsoChor_synthase"/>
</dbReference>
<dbReference type="InterPro" id="IPR005801">
    <property type="entry name" value="ADC_synthase"/>
</dbReference>
<protein>
    <recommendedName>
        <fullName evidence="4">Isochorismate synthase MenF</fullName>
        <ecNumber evidence="4">5.4.4.2</ecNumber>
    </recommendedName>
    <alternativeName>
        <fullName evidence="4">Isochorismate mutase</fullName>
    </alternativeName>
</protein>
<name>A0A0A5G0V9_9BACI</name>
<comment type="pathway">
    <text evidence="4">Quinol/quinone metabolism; menaquinone biosynthesis.</text>
</comment>
<comment type="pathway">
    <text evidence="4">Quinol/quinone metabolism; 1,4-dihydroxy-2-naphthoate biosynthesis; 1,4-dihydroxy-2-naphthoate from chorismate: step 1/7.</text>
</comment>
<gene>
    <name evidence="4" type="primary">menF</name>
    <name evidence="6" type="ORF">N784_03890</name>
</gene>
<organism evidence="6 7">
    <name type="scientific">Pontibacillus litoralis JSM 072002</name>
    <dbReference type="NCBI Taxonomy" id="1385512"/>
    <lineage>
        <taxon>Bacteria</taxon>
        <taxon>Bacillati</taxon>
        <taxon>Bacillota</taxon>
        <taxon>Bacilli</taxon>
        <taxon>Bacillales</taxon>
        <taxon>Bacillaceae</taxon>
        <taxon>Pontibacillus</taxon>
    </lineage>
</organism>
<dbReference type="PANTHER" id="PTHR42839">
    <property type="entry name" value="ISOCHORISMATE SYNTHASE ENTC"/>
    <property type="match status" value="1"/>
</dbReference>
<comment type="cofactor">
    <cofactor evidence="4">
        <name>Mg(2+)</name>
        <dbReference type="ChEBI" id="CHEBI:18420"/>
    </cofactor>
</comment>
<feature type="active site" description="Proton donor" evidence="4">
    <location>
        <position position="265"/>
    </location>
</feature>
<dbReference type="GO" id="GO:0008909">
    <property type="term" value="F:isochorismate synthase activity"/>
    <property type="evidence" value="ECO:0007669"/>
    <property type="project" value="UniProtKB-UniRule"/>
</dbReference>
<keyword evidence="4" id="KW-0460">Magnesium</keyword>
<feature type="active site" description="Proton acceptor" evidence="4">
    <location>
        <position position="216"/>
    </location>
</feature>
<proteinExistence type="inferred from homology"/>
<comment type="catalytic activity">
    <reaction evidence="1 4">
        <text>chorismate = isochorismate</text>
        <dbReference type="Rhea" id="RHEA:18985"/>
        <dbReference type="ChEBI" id="CHEBI:29748"/>
        <dbReference type="ChEBI" id="CHEBI:29780"/>
        <dbReference type="EC" id="5.4.4.2"/>
    </reaction>
</comment>
<dbReference type="NCBIfam" id="TIGR00543">
    <property type="entry name" value="isochor_syn"/>
    <property type="match status" value="1"/>
</dbReference>
<evidence type="ECO:0000256" key="4">
    <source>
        <dbReference type="HAMAP-Rule" id="MF_01935"/>
    </source>
</evidence>
<reference evidence="6 7" key="1">
    <citation type="submission" date="2013-08" db="EMBL/GenBank/DDBJ databases">
        <authorList>
            <person name="Huang J."/>
            <person name="Wang G."/>
        </authorList>
    </citation>
    <scope>NUCLEOTIDE SEQUENCE [LARGE SCALE GENOMIC DNA]</scope>
    <source>
        <strain evidence="6 7">JSM 072002</strain>
    </source>
</reference>
<evidence type="ECO:0000256" key="1">
    <source>
        <dbReference type="ARBA" id="ARBA00000799"/>
    </source>
</evidence>
<accession>A0A0A5G0V9</accession>
<dbReference type="EC" id="5.4.4.2" evidence="4"/>
<dbReference type="eggNOG" id="COG1169">
    <property type="taxonomic scope" value="Bacteria"/>
</dbReference>
<dbReference type="Proteomes" id="UP000030401">
    <property type="component" value="Unassembled WGS sequence"/>
</dbReference>
<dbReference type="AlphaFoldDB" id="A0A0A5G0V9"/>
<dbReference type="EMBL" id="AVPG01000011">
    <property type="protein sequence ID" value="KGX86746.1"/>
    <property type="molecule type" value="Genomic_DNA"/>
</dbReference>
<evidence type="ECO:0000313" key="6">
    <source>
        <dbReference type="EMBL" id="KGX86746.1"/>
    </source>
</evidence>
<dbReference type="GO" id="GO:0009697">
    <property type="term" value="P:salicylic acid biosynthetic process"/>
    <property type="evidence" value="ECO:0007669"/>
    <property type="project" value="TreeGrafter"/>
</dbReference>
<comment type="function">
    <text evidence="4">Catalyzes the conversion of chorismate to isochorismate.</text>
</comment>
<dbReference type="STRING" id="1385512.N784_03890"/>